<gene>
    <name evidence="3" type="ORF">FGO68_gene6421</name>
</gene>
<evidence type="ECO:0000313" key="3">
    <source>
        <dbReference type="EMBL" id="TNV84569.1"/>
    </source>
</evidence>
<feature type="compositionally biased region" description="Low complexity" evidence="2">
    <location>
        <begin position="155"/>
        <end position="166"/>
    </location>
</feature>
<reference evidence="3" key="1">
    <citation type="submission" date="2019-06" db="EMBL/GenBank/DDBJ databases">
        <authorList>
            <person name="Zheng W."/>
        </authorList>
    </citation>
    <scope>NUCLEOTIDE SEQUENCE</scope>
    <source>
        <strain evidence="3">QDHG01</strain>
    </source>
</reference>
<dbReference type="Gene3D" id="3.30.160.60">
    <property type="entry name" value="Classic Zinc Finger"/>
    <property type="match status" value="1"/>
</dbReference>
<organism evidence="3 4">
    <name type="scientific">Halteria grandinella</name>
    <dbReference type="NCBI Taxonomy" id="5974"/>
    <lineage>
        <taxon>Eukaryota</taxon>
        <taxon>Sar</taxon>
        <taxon>Alveolata</taxon>
        <taxon>Ciliophora</taxon>
        <taxon>Intramacronucleata</taxon>
        <taxon>Spirotrichea</taxon>
        <taxon>Stichotrichia</taxon>
        <taxon>Sporadotrichida</taxon>
        <taxon>Halteriidae</taxon>
        <taxon>Halteria</taxon>
    </lineage>
</organism>
<dbReference type="Proteomes" id="UP000785679">
    <property type="component" value="Unassembled WGS sequence"/>
</dbReference>
<sequence>MCRDHPQNKGVYYCLKDKRIICDDDLIDHGDHRVFNLKEDSKSLSIGWIALRDDILKLRAKTERLVDRIPDDQMNDINIRLNLFNSKFQKVLFYRDRYIIGKLLDYSNKVSKYKEKVYDYFKSIVDDYLPQKQRRKDKQISSPQKFDVQNDRLRSSPQQQQRGGPQFPIELINEFKNSRSQFMQYKNASDKKIENLEKTVKELTNKFIQQKSAPEKPLVGILKKSSSFVSPVIKQVESDQLDLHAGESEEDDDDQRMISIVDDSY</sequence>
<feature type="region of interest" description="Disordered" evidence="2">
    <location>
        <begin position="132"/>
        <end position="166"/>
    </location>
</feature>
<name>A0A8J8P1U3_HALGN</name>
<accession>A0A8J8P1U3</accession>
<evidence type="ECO:0000313" key="4">
    <source>
        <dbReference type="Proteomes" id="UP000785679"/>
    </source>
</evidence>
<dbReference type="SUPFAM" id="SSF57845">
    <property type="entry name" value="B-box zinc-binding domain"/>
    <property type="match status" value="1"/>
</dbReference>
<dbReference type="CDD" id="cd19756">
    <property type="entry name" value="Bbox2"/>
    <property type="match status" value="1"/>
</dbReference>
<comment type="caution">
    <text evidence="3">The sequence shown here is derived from an EMBL/GenBank/DDBJ whole genome shotgun (WGS) entry which is preliminary data.</text>
</comment>
<protein>
    <submittedName>
        <fullName evidence="3">Uncharacterized protein</fullName>
    </submittedName>
</protein>
<feature type="region of interest" description="Disordered" evidence="2">
    <location>
        <begin position="240"/>
        <end position="265"/>
    </location>
</feature>
<dbReference type="EMBL" id="RRYP01002628">
    <property type="protein sequence ID" value="TNV84569.1"/>
    <property type="molecule type" value="Genomic_DNA"/>
</dbReference>
<proteinExistence type="predicted"/>
<evidence type="ECO:0000256" key="1">
    <source>
        <dbReference type="SAM" id="Coils"/>
    </source>
</evidence>
<keyword evidence="4" id="KW-1185">Reference proteome</keyword>
<evidence type="ECO:0000256" key="2">
    <source>
        <dbReference type="SAM" id="MobiDB-lite"/>
    </source>
</evidence>
<keyword evidence="1" id="KW-0175">Coiled coil</keyword>
<feature type="coiled-coil region" evidence="1">
    <location>
        <begin position="186"/>
        <end position="213"/>
    </location>
</feature>
<dbReference type="AlphaFoldDB" id="A0A8J8P1U3"/>